<dbReference type="EMBL" id="CP117880">
    <property type="protein sequence ID" value="WDF70371.1"/>
    <property type="molecule type" value="Genomic_DNA"/>
</dbReference>
<dbReference type="InterPro" id="IPR027417">
    <property type="entry name" value="P-loop_NTPase"/>
</dbReference>
<evidence type="ECO:0000313" key="3">
    <source>
        <dbReference type="Proteomes" id="UP001221558"/>
    </source>
</evidence>
<dbReference type="InterPro" id="IPR025139">
    <property type="entry name" value="DUF4062"/>
</dbReference>
<evidence type="ECO:0000259" key="1">
    <source>
        <dbReference type="Pfam" id="PF13271"/>
    </source>
</evidence>
<name>A0ABY7WL88_9SPHI</name>
<dbReference type="Pfam" id="PF13271">
    <property type="entry name" value="DUF4062"/>
    <property type="match status" value="1"/>
</dbReference>
<feature type="domain" description="DUF4062" evidence="1">
    <location>
        <begin position="9"/>
        <end position="102"/>
    </location>
</feature>
<keyword evidence="3" id="KW-1185">Reference proteome</keyword>
<evidence type="ECO:0000313" key="2">
    <source>
        <dbReference type="EMBL" id="WDF70371.1"/>
    </source>
</evidence>
<dbReference type="SUPFAM" id="SSF52540">
    <property type="entry name" value="P-loop containing nucleoside triphosphate hydrolases"/>
    <property type="match status" value="1"/>
</dbReference>
<organism evidence="2 3">
    <name type="scientific">Sphingobacterium oryzagri</name>
    <dbReference type="NCBI Taxonomy" id="3025669"/>
    <lineage>
        <taxon>Bacteria</taxon>
        <taxon>Pseudomonadati</taxon>
        <taxon>Bacteroidota</taxon>
        <taxon>Sphingobacteriia</taxon>
        <taxon>Sphingobacteriales</taxon>
        <taxon>Sphingobacteriaceae</taxon>
        <taxon>Sphingobacterium</taxon>
    </lineage>
</organism>
<dbReference type="RefSeq" id="WP_274269080.1">
    <property type="nucleotide sequence ID" value="NZ_CP117880.1"/>
</dbReference>
<accession>A0ABY7WL88</accession>
<sequence length="878" mass="102397">MVTRNFYKCFISSPGDCSSERSTCLKVINDLNNTIGKILDVNLETFMWESDVLPDMGRNGQEIIDDYIQQSEYDVFIGIMKNRFGHPTKRAGSGTEHEFNDALQRKKDSKLPKILFFFGKDEIDIDDPDITNIIAQRQKVKEFKSKIGGNGLYIDFTDISRFEVLLEEKLTLFIKEITQVVDSKKKLQENDVILGKLKSDLENSLKVYNEISPVWIEPIISSKQEIPNNPTKNQENRIPIKDIIRKPINLIIKAPSEFGLTSLAHHLKLEAWKEGKLFLYIDAKSTKKHKIVKDIIQVAKSSYDKEVNEIDCIILDSVYLEENGVMAMIKNLCDNYTCPIIILNTTDNKFFTKSTEDEKVEIRRHFDQYYLLPLPKNEIRKIVVSYSKTKQFYEDCDDILTKITSDLESLNMHRTPKNCISILRAASKIGSEHNAINRTKLLETILSSIFDDYEIPTYYDKKPDQKDCSFIIGYFCEKLVNNNRFEFTESYFKDELSAFCKISLIDVNINYLFNILVDNSVLCKNNEMLFYFKSSYWVFYFIAQRMNLNKEFLEFVYSNKKYIDYPEIMEFYTGIDRNKYDALEVLNKDIIETLQAVRTKVNLPERINPYVHISWNPDMEVIKKEQTKISENVISSGLPDEIKDKYDDKHYNQIRPYHQVINSVIRDYSFQVLMQQISASSTALRNSDFVEISKRKELLDSLFEAWNEFNKLLIILIPLLAEKGNVAFDGTAFYLDEDDFDIPDIEQKKLAVLLAVPTNIVKFFKKDLFSLKMGPLLIEKAKTTGNSLIKHEIMLMLVAERPKDWNLTIDQYIISLDKNSFYLSDILRVLQYNKAFQNTEVEDLRKIDFLLNKCLAKHVYKKDNPDMGLINRARKEIK</sequence>
<protein>
    <submittedName>
        <fullName evidence="2">DUF4062 domain-containing protein</fullName>
    </submittedName>
</protein>
<gene>
    <name evidence="2" type="ORF">PQ465_08325</name>
</gene>
<proteinExistence type="predicted"/>
<reference evidence="2 3" key="1">
    <citation type="submission" date="2023-02" db="EMBL/GenBank/DDBJ databases">
        <title>Genome sequence of Sphingobacterium sp. KACC 22765.</title>
        <authorList>
            <person name="Kim S."/>
            <person name="Heo J."/>
            <person name="Kwon S.-W."/>
        </authorList>
    </citation>
    <scope>NUCLEOTIDE SEQUENCE [LARGE SCALE GENOMIC DNA]</scope>
    <source>
        <strain evidence="2 3">KACC 22765</strain>
    </source>
</reference>
<dbReference type="Proteomes" id="UP001221558">
    <property type="component" value="Chromosome"/>
</dbReference>